<dbReference type="Proteomes" id="UP000247409">
    <property type="component" value="Unassembled WGS sequence"/>
</dbReference>
<protein>
    <submittedName>
        <fullName evidence="1">Uncharacterized protein</fullName>
    </submittedName>
</protein>
<dbReference type="AlphaFoldDB" id="A0A2V3J463"/>
<evidence type="ECO:0000313" key="2">
    <source>
        <dbReference type="Proteomes" id="UP000247409"/>
    </source>
</evidence>
<reference evidence="1 2" key="1">
    <citation type="journal article" date="2018" name="Mol. Biol. Evol.">
        <title>Analysis of the draft genome of the red seaweed Gracilariopsis chorda provides insights into genome size evolution in Rhodophyta.</title>
        <authorList>
            <person name="Lee J."/>
            <person name="Yang E.C."/>
            <person name="Graf L."/>
            <person name="Yang J.H."/>
            <person name="Qiu H."/>
            <person name="Zel Zion U."/>
            <person name="Chan C.X."/>
            <person name="Stephens T.G."/>
            <person name="Weber A.P.M."/>
            <person name="Boo G.H."/>
            <person name="Boo S.M."/>
            <person name="Kim K.M."/>
            <person name="Shin Y."/>
            <person name="Jung M."/>
            <person name="Lee S.J."/>
            <person name="Yim H.S."/>
            <person name="Lee J.H."/>
            <person name="Bhattacharya D."/>
            <person name="Yoon H.S."/>
        </authorList>
    </citation>
    <scope>NUCLEOTIDE SEQUENCE [LARGE SCALE GENOMIC DNA]</scope>
    <source>
        <strain evidence="1 2">SKKU-2015</strain>
        <tissue evidence="1">Whole body</tissue>
    </source>
</reference>
<dbReference type="EMBL" id="NBIV01000007">
    <property type="protein sequence ID" value="PXF49169.1"/>
    <property type="molecule type" value="Genomic_DNA"/>
</dbReference>
<comment type="caution">
    <text evidence="1">The sequence shown here is derived from an EMBL/GenBank/DDBJ whole genome shotgun (WGS) entry which is preliminary data.</text>
</comment>
<sequence>MSEAAKTGGGSSGGMFSGANTVHEQIKKFQAAKATGKFTFQAGRADRILNLAIGVGMCVVMFNVSRGVHQLANGYGRKEGF</sequence>
<accession>A0A2V3J463</accession>
<dbReference type="OrthoDB" id="10321592at2759"/>
<keyword evidence="2" id="KW-1185">Reference proteome</keyword>
<gene>
    <name evidence="1" type="ORF">BWQ96_00958</name>
</gene>
<organism evidence="1 2">
    <name type="scientific">Gracilariopsis chorda</name>
    <dbReference type="NCBI Taxonomy" id="448386"/>
    <lineage>
        <taxon>Eukaryota</taxon>
        <taxon>Rhodophyta</taxon>
        <taxon>Florideophyceae</taxon>
        <taxon>Rhodymeniophycidae</taxon>
        <taxon>Gracilariales</taxon>
        <taxon>Gracilariaceae</taxon>
        <taxon>Gracilariopsis</taxon>
    </lineage>
</organism>
<proteinExistence type="predicted"/>
<evidence type="ECO:0000313" key="1">
    <source>
        <dbReference type="EMBL" id="PXF49169.1"/>
    </source>
</evidence>
<name>A0A2V3J463_9FLOR</name>